<feature type="transmembrane region" description="Helical" evidence="7">
    <location>
        <begin position="256"/>
        <end position="272"/>
    </location>
</feature>
<dbReference type="Gene3D" id="3.40.50.720">
    <property type="entry name" value="NAD(P)-binding Rossmann-like Domain"/>
    <property type="match status" value="1"/>
</dbReference>
<evidence type="ECO:0000259" key="8">
    <source>
        <dbReference type="Pfam" id="PF00999"/>
    </source>
</evidence>
<comment type="subcellular location">
    <subcellularLocation>
        <location evidence="1">Membrane</location>
        <topology evidence="1">Multi-pass membrane protein</topology>
    </subcellularLocation>
</comment>
<dbReference type="InterPro" id="IPR006153">
    <property type="entry name" value="Cation/H_exchanger_TM"/>
</dbReference>
<reference evidence="10 11" key="1">
    <citation type="submission" date="2024-04" db="EMBL/GenBank/DDBJ databases">
        <title>Luteolibacter sp. isolated from soil.</title>
        <authorList>
            <person name="An J."/>
        </authorList>
    </citation>
    <scope>NUCLEOTIDE SEQUENCE [LARGE SCALE GENOMIC DNA]</scope>
    <source>
        <strain evidence="10 11">Y139</strain>
    </source>
</reference>
<feature type="transmembrane region" description="Helical" evidence="7">
    <location>
        <begin position="92"/>
        <end position="111"/>
    </location>
</feature>
<evidence type="ECO:0000256" key="3">
    <source>
        <dbReference type="ARBA" id="ARBA00022448"/>
    </source>
</evidence>
<protein>
    <submittedName>
        <fullName evidence="10">Cation:proton antiporter</fullName>
    </submittedName>
</protein>
<feature type="transmembrane region" description="Helical" evidence="7">
    <location>
        <begin position="309"/>
        <end position="327"/>
    </location>
</feature>
<gene>
    <name evidence="10" type="ORF">WKV53_23245</name>
</gene>
<feature type="domain" description="RCK N-terminal" evidence="9">
    <location>
        <begin position="452"/>
        <end position="561"/>
    </location>
</feature>
<keyword evidence="6 7" id="KW-0472">Membrane</keyword>
<evidence type="ECO:0000256" key="7">
    <source>
        <dbReference type="SAM" id="Phobius"/>
    </source>
</evidence>
<name>A0ABU9B1A9_9BACT</name>
<feature type="transmembrane region" description="Helical" evidence="7">
    <location>
        <begin position="154"/>
        <end position="173"/>
    </location>
</feature>
<comment type="caution">
    <text evidence="10">The sequence shown here is derived from an EMBL/GenBank/DDBJ whole genome shotgun (WGS) entry which is preliminary data.</text>
</comment>
<keyword evidence="4 7" id="KW-0812">Transmembrane</keyword>
<feature type="transmembrane region" description="Helical" evidence="7">
    <location>
        <begin position="185"/>
        <end position="207"/>
    </location>
</feature>
<dbReference type="InterPro" id="IPR036291">
    <property type="entry name" value="NAD(P)-bd_dom_sf"/>
</dbReference>
<feature type="transmembrane region" description="Helical" evidence="7">
    <location>
        <begin position="39"/>
        <end position="58"/>
    </location>
</feature>
<dbReference type="InterPro" id="IPR038770">
    <property type="entry name" value="Na+/solute_symporter_sf"/>
</dbReference>
<feature type="transmembrane region" description="Helical" evidence="7">
    <location>
        <begin position="65"/>
        <end position="86"/>
    </location>
</feature>
<evidence type="ECO:0000313" key="11">
    <source>
        <dbReference type="Proteomes" id="UP001371305"/>
    </source>
</evidence>
<dbReference type="Pfam" id="PF02254">
    <property type="entry name" value="TrkA_N"/>
    <property type="match status" value="1"/>
</dbReference>
<sequence length="598" mass="63428">MAVTQSFPPRRASEMLEAMPVPWIDQLPLAAGGSSVTPFFGMLAMVLVLAVFVSLALVKLRQSLLVGYFLCGVLIANSGVLLLVGIGPQDPTIANLGELGVILLMFTLGLEFSVEEFRHLWRLSLFGGGLQVALTALIAGGVSRFTGLPWPETIVMSVAIALSSTAVAMKSFQEIGQPNNPGARFSLGVALFQDLLVILFMLMLPAIYGTGTGSTVGNIAWAIGKGVLFLGGAVLLGRYGNTPLLHAVARTRSRELFTLTIIGTCAAVALAGEALQLSLALGAFAAGLVLSESIYSHRIMADILPFKDLFLTIFFVSVGLMIDLGALAHQWAFVLLGTILILSVKGGIVFAVTKIMKVPLRPALLATASLASTGEFSLVLVKKAGGFRLFDPGVEQLLLACTAVTMGLVPSLMRGAGPLGRWLESKGLKSSSRPAPDMAPTAAVRKIADHAIICGYGPVGLSLNEAMRRCDIPTLVMELNADTVRELKAAGQPVLFADAAHPEALDLAGIERARFVAFTFPSVAITLAALPLVREKNPGILIFARAKFQTEVDQLRAHDVQVIHDERETSIAMIENAMGAYQRADLSHDAVLAIVDRK</sequence>
<feature type="domain" description="Cation/H+ exchanger transmembrane" evidence="8">
    <location>
        <begin position="48"/>
        <end position="406"/>
    </location>
</feature>
<evidence type="ECO:0000259" key="9">
    <source>
        <dbReference type="Pfam" id="PF02254"/>
    </source>
</evidence>
<dbReference type="SUPFAM" id="SSF51735">
    <property type="entry name" value="NAD(P)-binding Rossmann-fold domains"/>
    <property type="match status" value="1"/>
</dbReference>
<keyword evidence="3" id="KW-0813">Transport</keyword>
<organism evidence="10 11">
    <name type="scientific">Luteolibacter soli</name>
    <dbReference type="NCBI Taxonomy" id="3135280"/>
    <lineage>
        <taxon>Bacteria</taxon>
        <taxon>Pseudomonadati</taxon>
        <taxon>Verrucomicrobiota</taxon>
        <taxon>Verrucomicrobiia</taxon>
        <taxon>Verrucomicrobiales</taxon>
        <taxon>Verrucomicrobiaceae</taxon>
        <taxon>Luteolibacter</taxon>
    </lineage>
</organism>
<feature type="transmembrane region" description="Helical" evidence="7">
    <location>
        <begin position="333"/>
        <end position="352"/>
    </location>
</feature>
<dbReference type="RefSeq" id="WP_341407214.1">
    <property type="nucleotide sequence ID" value="NZ_JBBUKT010000011.1"/>
</dbReference>
<evidence type="ECO:0000256" key="5">
    <source>
        <dbReference type="ARBA" id="ARBA00022989"/>
    </source>
</evidence>
<dbReference type="PANTHER" id="PTHR42751">
    <property type="entry name" value="SODIUM/HYDROGEN EXCHANGER FAMILY/TRKA DOMAIN PROTEIN"/>
    <property type="match status" value="1"/>
</dbReference>
<evidence type="ECO:0000256" key="2">
    <source>
        <dbReference type="ARBA" id="ARBA00005551"/>
    </source>
</evidence>
<evidence type="ECO:0000256" key="4">
    <source>
        <dbReference type="ARBA" id="ARBA00022692"/>
    </source>
</evidence>
<dbReference type="PANTHER" id="PTHR42751:SF3">
    <property type="entry name" value="SODIUM_GLUTAMATE SYMPORTER"/>
    <property type="match status" value="1"/>
</dbReference>
<evidence type="ECO:0000256" key="1">
    <source>
        <dbReference type="ARBA" id="ARBA00004141"/>
    </source>
</evidence>
<evidence type="ECO:0000313" key="10">
    <source>
        <dbReference type="EMBL" id="MEK7953450.1"/>
    </source>
</evidence>
<feature type="transmembrane region" description="Helical" evidence="7">
    <location>
        <begin position="219"/>
        <end position="236"/>
    </location>
</feature>
<feature type="transmembrane region" description="Helical" evidence="7">
    <location>
        <begin position="278"/>
        <end position="297"/>
    </location>
</feature>
<dbReference type="InterPro" id="IPR003148">
    <property type="entry name" value="RCK_N"/>
</dbReference>
<evidence type="ECO:0000256" key="6">
    <source>
        <dbReference type="ARBA" id="ARBA00023136"/>
    </source>
</evidence>
<keyword evidence="5 7" id="KW-1133">Transmembrane helix</keyword>
<keyword evidence="11" id="KW-1185">Reference proteome</keyword>
<accession>A0ABU9B1A9</accession>
<proteinExistence type="inferred from homology"/>
<dbReference type="Gene3D" id="1.20.1530.20">
    <property type="match status" value="1"/>
</dbReference>
<dbReference type="EMBL" id="JBBUKT010000011">
    <property type="protein sequence ID" value="MEK7953450.1"/>
    <property type="molecule type" value="Genomic_DNA"/>
</dbReference>
<feature type="transmembrane region" description="Helical" evidence="7">
    <location>
        <begin position="123"/>
        <end position="142"/>
    </location>
</feature>
<dbReference type="Pfam" id="PF00999">
    <property type="entry name" value="Na_H_Exchanger"/>
    <property type="match status" value="1"/>
</dbReference>
<comment type="similarity">
    <text evidence="2">Belongs to the monovalent cation:proton antiporter 2 (CPA2) transporter (TC 2.A.37) family.</text>
</comment>
<dbReference type="Proteomes" id="UP001371305">
    <property type="component" value="Unassembled WGS sequence"/>
</dbReference>